<evidence type="ECO:0000256" key="2">
    <source>
        <dbReference type="SAM" id="SignalP"/>
    </source>
</evidence>
<feature type="compositionally biased region" description="Basic and acidic residues" evidence="1">
    <location>
        <begin position="205"/>
        <end position="219"/>
    </location>
</feature>
<dbReference type="InterPro" id="IPR038591">
    <property type="entry name" value="NolW-like_sf"/>
</dbReference>
<dbReference type="AlphaFoldDB" id="A0A2T3J997"/>
<feature type="region of interest" description="Disordered" evidence="1">
    <location>
        <begin position="183"/>
        <end position="219"/>
    </location>
</feature>
<comment type="caution">
    <text evidence="3">The sequence shown here is derived from an EMBL/GenBank/DDBJ whole genome shotgun (WGS) entry which is preliminary data.</text>
</comment>
<feature type="compositionally biased region" description="Basic and acidic residues" evidence="1">
    <location>
        <begin position="183"/>
        <end position="194"/>
    </location>
</feature>
<dbReference type="EMBL" id="PYMJ01000031">
    <property type="protein sequence ID" value="PSU45372.1"/>
    <property type="molecule type" value="Genomic_DNA"/>
</dbReference>
<proteinExistence type="predicted"/>
<sequence>MRKLIFLLMLLPFSVFANVSVNAGGKTLDQFFVMASEVFSKAVVVDPGVNGRLKVYGVSKSDDFKRVFYSILRVHKLSSLETEDLIQVFPLTNGQLRANMTDRQALNDFIASSISDVYISGSMSYFKGDTRPRYEYSFVQGQTRKIFDPDSLGLMIVPVNECLVQLKWQSYSTLVTCEPYRDHLKPEKDRERDAVPSIFDDEDKSELSGKKEKREPKNA</sequence>
<protein>
    <submittedName>
        <fullName evidence="3">Uncharacterized protein</fullName>
    </submittedName>
</protein>
<keyword evidence="2" id="KW-0732">Signal</keyword>
<dbReference type="Proteomes" id="UP000240987">
    <property type="component" value="Unassembled WGS sequence"/>
</dbReference>
<evidence type="ECO:0000313" key="3">
    <source>
        <dbReference type="EMBL" id="PSU45372.1"/>
    </source>
</evidence>
<accession>A0A2T3J997</accession>
<dbReference type="RefSeq" id="WP_107244781.1">
    <property type="nucleotide sequence ID" value="NZ_PYMJ01000031.1"/>
</dbReference>
<dbReference type="OrthoDB" id="5828756at2"/>
<feature type="signal peptide" evidence="2">
    <location>
        <begin position="1"/>
        <end position="17"/>
    </location>
</feature>
<feature type="chain" id="PRO_5015786139" evidence="2">
    <location>
        <begin position="18"/>
        <end position="219"/>
    </location>
</feature>
<reference evidence="3 4" key="1">
    <citation type="submission" date="2018-01" db="EMBL/GenBank/DDBJ databases">
        <title>Whole genome sequencing of Histamine producing bacteria.</title>
        <authorList>
            <person name="Butler K."/>
        </authorList>
    </citation>
    <scope>NUCLEOTIDE SEQUENCE [LARGE SCALE GENOMIC DNA]</scope>
    <source>
        <strain evidence="3 4">JCM 12947</strain>
    </source>
</reference>
<evidence type="ECO:0000313" key="4">
    <source>
        <dbReference type="Proteomes" id="UP000240987"/>
    </source>
</evidence>
<organism evidence="3 4">
    <name type="scientific">Photobacterium frigidiphilum</name>
    <dbReference type="NCBI Taxonomy" id="264736"/>
    <lineage>
        <taxon>Bacteria</taxon>
        <taxon>Pseudomonadati</taxon>
        <taxon>Pseudomonadota</taxon>
        <taxon>Gammaproteobacteria</taxon>
        <taxon>Vibrionales</taxon>
        <taxon>Vibrionaceae</taxon>
        <taxon>Photobacterium</taxon>
    </lineage>
</organism>
<dbReference type="Gene3D" id="3.30.1370.120">
    <property type="match status" value="1"/>
</dbReference>
<name>A0A2T3J997_9GAMM</name>
<keyword evidence="4" id="KW-1185">Reference proteome</keyword>
<evidence type="ECO:0000256" key="1">
    <source>
        <dbReference type="SAM" id="MobiDB-lite"/>
    </source>
</evidence>
<gene>
    <name evidence="3" type="ORF">C9J12_22665</name>
</gene>